<feature type="region of interest" description="Disordered" evidence="9">
    <location>
        <begin position="272"/>
        <end position="296"/>
    </location>
</feature>
<dbReference type="InterPro" id="IPR027918">
    <property type="entry name" value="HYLS1_C_dom"/>
</dbReference>
<dbReference type="EMBL" id="JAHXZJ010001872">
    <property type="protein sequence ID" value="KAH0548391.1"/>
    <property type="molecule type" value="Genomic_DNA"/>
</dbReference>
<keyword evidence="6" id="KW-0206">Cytoskeleton</keyword>
<evidence type="ECO:0000256" key="3">
    <source>
        <dbReference type="ARBA" id="ARBA00010091"/>
    </source>
</evidence>
<feature type="coiled-coil region" evidence="8">
    <location>
        <begin position="28"/>
        <end position="55"/>
    </location>
</feature>
<feature type="compositionally biased region" description="Basic and acidic residues" evidence="9">
    <location>
        <begin position="140"/>
        <end position="159"/>
    </location>
</feature>
<dbReference type="GO" id="GO:0060271">
    <property type="term" value="P:cilium assembly"/>
    <property type="evidence" value="ECO:0007669"/>
    <property type="project" value="TreeGrafter"/>
</dbReference>
<evidence type="ECO:0000256" key="8">
    <source>
        <dbReference type="SAM" id="Coils"/>
    </source>
</evidence>
<feature type="domain" description="Centriolar and ciliogenesis-associated protein HYLS1 C-terminal" evidence="10">
    <location>
        <begin position="232"/>
        <end position="281"/>
    </location>
</feature>
<accession>A0AAV7IBG1</accession>
<dbReference type="GO" id="GO:0097730">
    <property type="term" value="C:non-motile cilium"/>
    <property type="evidence" value="ECO:0007669"/>
    <property type="project" value="TreeGrafter"/>
</dbReference>
<comment type="caution">
    <text evidence="11">The sequence shown here is derived from an EMBL/GenBank/DDBJ whole genome shotgun (WGS) entry which is preliminary data.</text>
</comment>
<evidence type="ECO:0000256" key="9">
    <source>
        <dbReference type="SAM" id="MobiDB-lite"/>
    </source>
</evidence>
<name>A0AAV7IBG1_COTGL</name>
<proteinExistence type="inferred from homology"/>
<evidence type="ECO:0000256" key="5">
    <source>
        <dbReference type="ARBA" id="ARBA00022794"/>
    </source>
</evidence>
<evidence type="ECO:0000256" key="2">
    <source>
        <dbReference type="ARBA" id="ARBA00004138"/>
    </source>
</evidence>
<evidence type="ECO:0000256" key="1">
    <source>
        <dbReference type="ARBA" id="ARBA00004114"/>
    </source>
</evidence>
<evidence type="ECO:0000256" key="4">
    <source>
        <dbReference type="ARBA" id="ARBA00022490"/>
    </source>
</evidence>
<dbReference type="GO" id="GO:0005814">
    <property type="term" value="C:centriole"/>
    <property type="evidence" value="ECO:0007669"/>
    <property type="project" value="UniProtKB-SubCell"/>
</dbReference>
<comment type="subcellular location">
    <subcellularLocation>
        <location evidence="2">Cell projection</location>
        <location evidence="2">Cilium</location>
    </subcellularLocation>
    <subcellularLocation>
        <location evidence="1">Cytoplasm</location>
        <location evidence="1">Cytoskeleton</location>
        <location evidence="1">Microtubule organizing center</location>
        <location evidence="1">Centrosome</location>
        <location evidence="1">Centriole</location>
    </subcellularLocation>
</comment>
<sequence length="296" mass="34069">MPHKSDDPRQVLAVLNSLGFVGITADQLKAFMKDLKLLRKIKERERQEHQEELKKKIFCKHQKALGEFLNDAPNGSNSSDDSVIKIKIKYVSESESEDDENDDKLLQLRRRRESPSPRRRQEKVFNGNQKSYSARCQSYVKKDETSERVKCSRESEKCKSNPTVDNLLPERAASAPELSGQISRQSRSKSVASDSTRTTGGILRNSSRSLSRTRPKAFIRPWKLQTDPSRLSQKTKSDPVMLYHKYQKEWKQISFLQDNKHANVRWAVREKMLGGDPTPRPILKKTRSSLSVKKSQ</sequence>
<feature type="region of interest" description="Disordered" evidence="9">
    <location>
        <begin position="99"/>
        <end position="213"/>
    </location>
</feature>
<evidence type="ECO:0000259" key="10">
    <source>
        <dbReference type="Pfam" id="PF15311"/>
    </source>
</evidence>
<evidence type="ECO:0000313" key="11">
    <source>
        <dbReference type="EMBL" id="KAH0548391.1"/>
    </source>
</evidence>
<dbReference type="Pfam" id="PF15311">
    <property type="entry name" value="HYLS1_C"/>
    <property type="match status" value="1"/>
</dbReference>
<dbReference type="PANTHER" id="PTHR34174">
    <property type="entry name" value="HYDROLETHALUS SYNDROME PROTEIN 1"/>
    <property type="match status" value="1"/>
</dbReference>
<evidence type="ECO:0000256" key="6">
    <source>
        <dbReference type="ARBA" id="ARBA00023212"/>
    </source>
</evidence>
<dbReference type="InterPro" id="IPR052319">
    <property type="entry name" value="Centriolar_ciliogenesis_assoc"/>
</dbReference>
<dbReference type="PANTHER" id="PTHR34174:SF1">
    <property type="entry name" value="CENTRIOLAR AND CILIOGENESIS-ASSOCIATED PROTEIN HYLS1"/>
    <property type="match status" value="1"/>
</dbReference>
<feature type="compositionally biased region" description="Polar residues" evidence="9">
    <location>
        <begin position="180"/>
        <end position="199"/>
    </location>
</feature>
<evidence type="ECO:0000256" key="7">
    <source>
        <dbReference type="ARBA" id="ARBA00023273"/>
    </source>
</evidence>
<keyword evidence="7" id="KW-0966">Cell projection</keyword>
<protein>
    <recommendedName>
        <fullName evidence="10">Centriolar and ciliogenesis-associated protein HYLS1 C-terminal domain-containing protein</fullName>
    </recommendedName>
</protein>
<dbReference type="AlphaFoldDB" id="A0AAV7IBG1"/>
<reference evidence="11 12" key="1">
    <citation type="journal article" date="2021" name="J. Hered.">
        <title>A chromosome-level genome assembly of the parasitoid wasp, Cotesia glomerata (Hymenoptera: Braconidae).</title>
        <authorList>
            <person name="Pinto B.J."/>
            <person name="Weis J.J."/>
            <person name="Gamble T."/>
            <person name="Ode P.J."/>
            <person name="Paul R."/>
            <person name="Zaspel J.M."/>
        </authorList>
    </citation>
    <scope>NUCLEOTIDE SEQUENCE [LARGE SCALE GENOMIC DNA]</scope>
    <source>
        <strain evidence="11">CgM1</strain>
    </source>
</reference>
<dbReference type="Proteomes" id="UP000826195">
    <property type="component" value="Unassembled WGS sequence"/>
</dbReference>
<feature type="compositionally biased region" description="Basic residues" evidence="9">
    <location>
        <begin position="107"/>
        <end position="121"/>
    </location>
</feature>
<keyword evidence="8" id="KW-0175">Coiled coil</keyword>
<feature type="compositionally biased region" description="Polar residues" evidence="9">
    <location>
        <begin position="126"/>
        <end position="136"/>
    </location>
</feature>
<organism evidence="11 12">
    <name type="scientific">Cotesia glomerata</name>
    <name type="common">Lepidopteran parasitic wasp</name>
    <name type="synonym">Apanteles glomeratus</name>
    <dbReference type="NCBI Taxonomy" id="32391"/>
    <lineage>
        <taxon>Eukaryota</taxon>
        <taxon>Metazoa</taxon>
        <taxon>Ecdysozoa</taxon>
        <taxon>Arthropoda</taxon>
        <taxon>Hexapoda</taxon>
        <taxon>Insecta</taxon>
        <taxon>Pterygota</taxon>
        <taxon>Neoptera</taxon>
        <taxon>Endopterygota</taxon>
        <taxon>Hymenoptera</taxon>
        <taxon>Apocrita</taxon>
        <taxon>Ichneumonoidea</taxon>
        <taxon>Braconidae</taxon>
        <taxon>Microgastrinae</taxon>
        <taxon>Cotesia</taxon>
    </lineage>
</organism>
<keyword evidence="4" id="KW-0963">Cytoplasm</keyword>
<evidence type="ECO:0000313" key="12">
    <source>
        <dbReference type="Proteomes" id="UP000826195"/>
    </source>
</evidence>
<keyword evidence="5" id="KW-0970">Cilium biogenesis/degradation</keyword>
<gene>
    <name evidence="11" type="ORF">KQX54_000584</name>
</gene>
<keyword evidence="12" id="KW-1185">Reference proteome</keyword>
<comment type="similarity">
    <text evidence="3">Belongs to the HYLS1 family.</text>
</comment>